<evidence type="ECO:0000313" key="1">
    <source>
        <dbReference type="EMBL" id="KAG0520709.1"/>
    </source>
</evidence>
<proteinExistence type="predicted"/>
<comment type="caution">
    <text evidence="1">The sequence shown here is derived from an EMBL/GenBank/DDBJ whole genome shotgun (WGS) entry which is preliminary data.</text>
</comment>
<dbReference type="AlphaFoldDB" id="A0A921QED2"/>
<reference evidence="1" key="1">
    <citation type="journal article" date="2019" name="BMC Genomics">
        <title>A new reference genome for Sorghum bicolor reveals high levels of sequence similarity between sweet and grain genotypes: implications for the genetics of sugar metabolism.</title>
        <authorList>
            <person name="Cooper E.A."/>
            <person name="Brenton Z.W."/>
            <person name="Flinn B.S."/>
            <person name="Jenkins J."/>
            <person name="Shu S."/>
            <person name="Flowers D."/>
            <person name="Luo F."/>
            <person name="Wang Y."/>
            <person name="Xia P."/>
            <person name="Barry K."/>
            <person name="Daum C."/>
            <person name="Lipzen A."/>
            <person name="Yoshinaga Y."/>
            <person name="Schmutz J."/>
            <person name="Saski C."/>
            <person name="Vermerris W."/>
            <person name="Kresovich S."/>
        </authorList>
    </citation>
    <scope>NUCLEOTIDE SEQUENCE</scope>
</reference>
<name>A0A921QED2_SORBI</name>
<protein>
    <submittedName>
        <fullName evidence="1">Uncharacterized protein</fullName>
    </submittedName>
</protein>
<sequence length="57" mass="6806">MRFLYFLIKQAVFIKHLIKFCRKSKVAAMTQPHHKLYSQGTPRTANHYSNSFVYTEK</sequence>
<organism evidence="1 2">
    <name type="scientific">Sorghum bicolor</name>
    <name type="common">Sorghum</name>
    <name type="synonym">Sorghum vulgare</name>
    <dbReference type="NCBI Taxonomy" id="4558"/>
    <lineage>
        <taxon>Eukaryota</taxon>
        <taxon>Viridiplantae</taxon>
        <taxon>Streptophyta</taxon>
        <taxon>Embryophyta</taxon>
        <taxon>Tracheophyta</taxon>
        <taxon>Spermatophyta</taxon>
        <taxon>Magnoliopsida</taxon>
        <taxon>Liliopsida</taxon>
        <taxon>Poales</taxon>
        <taxon>Poaceae</taxon>
        <taxon>PACMAD clade</taxon>
        <taxon>Panicoideae</taxon>
        <taxon>Andropogonodae</taxon>
        <taxon>Andropogoneae</taxon>
        <taxon>Sorghinae</taxon>
        <taxon>Sorghum</taxon>
    </lineage>
</organism>
<reference evidence="1" key="2">
    <citation type="submission" date="2020-10" db="EMBL/GenBank/DDBJ databases">
        <authorList>
            <person name="Cooper E.A."/>
            <person name="Brenton Z.W."/>
            <person name="Flinn B.S."/>
            <person name="Jenkins J."/>
            <person name="Shu S."/>
            <person name="Flowers D."/>
            <person name="Luo F."/>
            <person name="Wang Y."/>
            <person name="Xia P."/>
            <person name="Barry K."/>
            <person name="Daum C."/>
            <person name="Lipzen A."/>
            <person name="Yoshinaga Y."/>
            <person name="Schmutz J."/>
            <person name="Saski C."/>
            <person name="Vermerris W."/>
            <person name="Kresovich S."/>
        </authorList>
    </citation>
    <scope>NUCLEOTIDE SEQUENCE</scope>
</reference>
<accession>A0A921QED2</accession>
<evidence type="ECO:0000313" key="2">
    <source>
        <dbReference type="Proteomes" id="UP000807115"/>
    </source>
</evidence>
<dbReference type="Proteomes" id="UP000807115">
    <property type="component" value="Chromosome 8"/>
</dbReference>
<dbReference type="EMBL" id="CM027687">
    <property type="protein sequence ID" value="KAG0520709.1"/>
    <property type="molecule type" value="Genomic_DNA"/>
</dbReference>
<gene>
    <name evidence="1" type="ORF">BDA96_08G097600</name>
</gene>